<feature type="compositionally biased region" description="Basic and acidic residues" evidence="1">
    <location>
        <begin position="792"/>
        <end position="807"/>
    </location>
</feature>
<name>D8LNT1_ECTSI</name>
<keyword evidence="3" id="KW-1185">Reference proteome</keyword>
<organism evidence="2 3">
    <name type="scientific">Ectocarpus siliculosus</name>
    <name type="common">Brown alga</name>
    <name type="synonym">Conferva siliculosa</name>
    <dbReference type="NCBI Taxonomy" id="2880"/>
    <lineage>
        <taxon>Eukaryota</taxon>
        <taxon>Sar</taxon>
        <taxon>Stramenopiles</taxon>
        <taxon>Ochrophyta</taxon>
        <taxon>PX clade</taxon>
        <taxon>Phaeophyceae</taxon>
        <taxon>Ectocarpales</taxon>
        <taxon>Ectocarpaceae</taxon>
        <taxon>Ectocarpus</taxon>
    </lineage>
</organism>
<accession>D8LNT1</accession>
<feature type="region of interest" description="Disordered" evidence="1">
    <location>
        <begin position="978"/>
        <end position="1041"/>
    </location>
</feature>
<feature type="compositionally biased region" description="Low complexity" evidence="1">
    <location>
        <begin position="922"/>
        <end position="932"/>
    </location>
</feature>
<dbReference type="OrthoDB" id="10395943at2759"/>
<feature type="compositionally biased region" description="Low complexity" evidence="1">
    <location>
        <begin position="710"/>
        <end position="720"/>
    </location>
</feature>
<feature type="compositionally biased region" description="Low complexity" evidence="1">
    <location>
        <begin position="670"/>
        <end position="690"/>
    </location>
</feature>
<dbReference type="EMBL" id="FN649760">
    <property type="protein sequence ID" value="CBN78291.1"/>
    <property type="molecule type" value="Genomic_DNA"/>
</dbReference>
<feature type="region of interest" description="Disordered" evidence="1">
    <location>
        <begin position="279"/>
        <end position="303"/>
    </location>
</feature>
<feature type="region of interest" description="Disordered" evidence="1">
    <location>
        <begin position="908"/>
        <end position="941"/>
    </location>
</feature>
<reference evidence="2 3" key="1">
    <citation type="journal article" date="2010" name="Nature">
        <title>The Ectocarpus genome and the independent evolution of multicellularity in brown algae.</title>
        <authorList>
            <person name="Cock J.M."/>
            <person name="Sterck L."/>
            <person name="Rouze P."/>
            <person name="Scornet D."/>
            <person name="Allen A.E."/>
            <person name="Amoutzias G."/>
            <person name="Anthouard V."/>
            <person name="Artiguenave F."/>
            <person name="Aury J.M."/>
            <person name="Badger J.H."/>
            <person name="Beszteri B."/>
            <person name="Billiau K."/>
            <person name="Bonnet E."/>
            <person name="Bothwell J.H."/>
            <person name="Bowler C."/>
            <person name="Boyen C."/>
            <person name="Brownlee C."/>
            <person name="Carrano C.J."/>
            <person name="Charrier B."/>
            <person name="Cho G.Y."/>
            <person name="Coelho S.M."/>
            <person name="Collen J."/>
            <person name="Corre E."/>
            <person name="Da Silva C."/>
            <person name="Delage L."/>
            <person name="Delaroque N."/>
            <person name="Dittami S.M."/>
            <person name="Doulbeau S."/>
            <person name="Elias M."/>
            <person name="Farnham G."/>
            <person name="Gachon C.M."/>
            <person name="Gschloessl B."/>
            <person name="Heesch S."/>
            <person name="Jabbari K."/>
            <person name="Jubin C."/>
            <person name="Kawai H."/>
            <person name="Kimura K."/>
            <person name="Kloareg B."/>
            <person name="Kupper F.C."/>
            <person name="Lang D."/>
            <person name="Le Bail A."/>
            <person name="Leblanc C."/>
            <person name="Lerouge P."/>
            <person name="Lohr M."/>
            <person name="Lopez P.J."/>
            <person name="Martens C."/>
            <person name="Maumus F."/>
            <person name="Michel G."/>
            <person name="Miranda-Saavedra D."/>
            <person name="Morales J."/>
            <person name="Moreau H."/>
            <person name="Motomura T."/>
            <person name="Nagasato C."/>
            <person name="Napoli C.A."/>
            <person name="Nelson D.R."/>
            <person name="Nyvall-Collen P."/>
            <person name="Peters A.F."/>
            <person name="Pommier C."/>
            <person name="Potin P."/>
            <person name="Poulain J."/>
            <person name="Quesneville H."/>
            <person name="Read B."/>
            <person name="Rensing S.A."/>
            <person name="Ritter A."/>
            <person name="Rousvoal S."/>
            <person name="Samanta M."/>
            <person name="Samson G."/>
            <person name="Schroeder D.C."/>
            <person name="Segurens B."/>
            <person name="Strittmatter M."/>
            <person name="Tonon T."/>
            <person name="Tregear J.W."/>
            <person name="Valentin K."/>
            <person name="von Dassow P."/>
            <person name="Yamagishi T."/>
            <person name="Van de Peer Y."/>
            <person name="Wincker P."/>
        </authorList>
    </citation>
    <scope>NUCLEOTIDE SEQUENCE [LARGE SCALE GENOMIC DNA]</scope>
    <source>
        <strain evidence="3">Ec32 / CCAP1310/4</strain>
    </source>
</reference>
<evidence type="ECO:0000256" key="1">
    <source>
        <dbReference type="SAM" id="MobiDB-lite"/>
    </source>
</evidence>
<evidence type="ECO:0000313" key="3">
    <source>
        <dbReference type="Proteomes" id="UP000002630"/>
    </source>
</evidence>
<protein>
    <submittedName>
        <fullName evidence="2">Uncharacterized protein</fullName>
    </submittedName>
</protein>
<dbReference type="AlphaFoldDB" id="D8LNT1"/>
<feature type="compositionally biased region" description="Basic and acidic residues" evidence="1">
    <location>
        <begin position="823"/>
        <end position="838"/>
    </location>
</feature>
<feature type="region of interest" description="Disordered" evidence="1">
    <location>
        <begin position="154"/>
        <end position="190"/>
    </location>
</feature>
<evidence type="ECO:0000313" key="2">
    <source>
        <dbReference type="EMBL" id="CBN78291.1"/>
    </source>
</evidence>
<feature type="compositionally biased region" description="Gly residues" evidence="1">
    <location>
        <begin position="855"/>
        <end position="864"/>
    </location>
</feature>
<dbReference type="Proteomes" id="UP000002630">
    <property type="component" value="Unassembled WGS sequence"/>
</dbReference>
<dbReference type="InParanoid" id="D8LNT1"/>
<feature type="compositionally biased region" description="Basic and acidic residues" evidence="1">
    <location>
        <begin position="764"/>
        <end position="777"/>
    </location>
</feature>
<feature type="region of interest" description="Disordered" evidence="1">
    <location>
        <begin position="658"/>
        <end position="869"/>
    </location>
</feature>
<feature type="compositionally biased region" description="Acidic residues" evidence="1">
    <location>
        <begin position="291"/>
        <end position="303"/>
    </location>
</feature>
<sequence>MEDIHRVEGFQLRRDANFLLNSDRCLTAVGAPVVLSRNFAGYASLGRPRQGRWGIGEKKEVPFKMASAFLKDRRDICVPVELLAGLIDEQSKLRSSARSWDMPDTVCSDLSWPGSCLENLSAGQELGLSSPAAPLLAHASGPENSHLALLRPRQACRGGSPSTPSGRNSGKGCVDGTADPGGPDVEAGAGSNDASAAIELKDRLALHAGPIRQISAVAPRANARPTVFVRCDYSATLATACKVKDRLDHLGGYNARGVYERRLRRAKVAAGLPVAADSAAAAPAARGGDDREGEEEESDFDGFEEGEKLVFSRRLTCVACSPFTPKNAAFLDEELRLFSWHSERGAVTHGAGPLPIVAPPGAPERPSLAAKVRRARNADVALDYGSHPRVLWVAGRHRAYRVDLRENPSPAALAPALDPGVYFTGFSDLSIVDGGPGRFGGRGEEPSVRSLAVGRRSAHDVFVAAGLHLACMDARFPKSVVARWDLPQEVDQLRWLPGVPGERAEEAEEIVLASGRRSPGFYVNTWARDVPGWRGYQARLGLDDTSPAASAARRPLTFSLPATPLSEGETRSGGLLLGLAPGGRGSSAAAVGDGLWFVHATSAGDAYGQRLEMRRVGGTGSGEAGGKKAVPASPRSALLSDRIQSMLPCGDVCLDPDAASYRRPPRPPASKKSSGAVAGGVATEVAGAGEKPPRRKVRGHDDGKDGVATGGNSSNDSSGSDDGRGSGRQGGSSRKDRRSHGGSRGAGEDCRDGGDSESSGGGESESRDGPEHSESEAGRSGTGDPRRRRRHRDDGRRDSGSSEEDGRASSGGAALSPRKPPARHGETPRKRTRTREGRGATSSDDDDGNNRDEGGSVGGKGRPGGPKAAVEYFPVNAGALCAAVEKVPENAICGHRYLAPLVALVSTGKGESGDCGGDKSAEGSSIRGAASEAAERRERDFSKLRDSKDRVAEFLLKPRTPDELLVFCRRTLGLEFPADDPPVRRLKNDDDDGGGDTKRTPSTGSRNTAGGGLRSSKSWSACSRGGGGGGSSSSGDGRARPRVEDATIMVDIARAVLAWGKPFRNVETAWRPAAVGQGYSVMTSRLPGPLPRVSAPVLCSAREVLKGEPSPFLRPGSVGPPLAVDVSVEDVRWLKDEWDSSW</sequence>
<proteinExistence type="predicted"/>
<gene>
    <name evidence="2" type="ORF">Esi_0005_0175</name>
</gene>